<dbReference type="GO" id="GO:0005524">
    <property type="term" value="F:ATP binding"/>
    <property type="evidence" value="ECO:0007669"/>
    <property type="project" value="UniProtKB-KW"/>
</dbReference>
<evidence type="ECO:0000259" key="8">
    <source>
        <dbReference type="PROSITE" id="PS50893"/>
    </source>
</evidence>
<comment type="subcellular location">
    <subcellularLocation>
        <location evidence="1">Cell membrane</location>
        <topology evidence="1">Multi-pass membrane protein</topology>
    </subcellularLocation>
</comment>
<dbReference type="InterPro" id="IPR003593">
    <property type="entry name" value="AAA+_ATPase"/>
</dbReference>
<dbReference type="SUPFAM" id="SSF90123">
    <property type="entry name" value="ABC transporter transmembrane region"/>
    <property type="match status" value="1"/>
</dbReference>
<dbReference type="GO" id="GO:0034040">
    <property type="term" value="F:ATPase-coupled lipid transmembrane transporter activity"/>
    <property type="evidence" value="ECO:0007669"/>
    <property type="project" value="TreeGrafter"/>
</dbReference>
<keyword evidence="2 7" id="KW-0812">Transmembrane</keyword>
<dbReference type="Proteomes" id="UP000824175">
    <property type="component" value="Unassembled WGS sequence"/>
</dbReference>
<evidence type="ECO:0000256" key="4">
    <source>
        <dbReference type="ARBA" id="ARBA00022840"/>
    </source>
</evidence>
<organism evidence="9 10">
    <name type="scientific">Candidatus Fimiplasma intestinipullorum</name>
    <dbReference type="NCBI Taxonomy" id="2840825"/>
    <lineage>
        <taxon>Bacteria</taxon>
        <taxon>Bacillati</taxon>
        <taxon>Bacillota</taxon>
        <taxon>Clostridia</taxon>
        <taxon>Eubacteriales</taxon>
        <taxon>Candidatus Fimiplasma</taxon>
    </lineage>
</organism>
<protein>
    <submittedName>
        <fullName evidence="9">ABC transporter ATP-binding protein</fullName>
    </submittedName>
</protein>
<feature type="transmembrane region" description="Helical" evidence="7">
    <location>
        <begin position="59"/>
        <end position="79"/>
    </location>
</feature>
<evidence type="ECO:0000313" key="10">
    <source>
        <dbReference type="Proteomes" id="UP000824175"/>
    </source>
</evidence>
<gene>
    <name evidence="9" type="ORF">IAD15_00300</name>
</gene>
<evidence type="ECO:0000256" key="2">
    <source>
        <dbReference type="ARBA" id="ARBA00022692"/>
    </source>
</evidence>
<accession>A0A9D1KZY6</accession>
<sequence>MKKYGIFSNLKMIMNSLSAHSSHMKLYFGMQILTGILFPLLGVYIPGRIVTILENGEGIGSLAMNCVVLFLLYGLFAFVKDYFQEYNHFDVIWSRLSGMNIEFEEACMHMDFETYEKTESQVLLNKANLGVYRGDYYGISGFVFDFRDTLINLGGLLLYLLLVSGLTWWLGAILLGLSFVQYGVYCWAKRYEARNKDAQSYLNRQLNYLSHLSSRVDVGKDVRLYHLKDWVNQCYQQTLKKYQIGATRERSHYFVYDLVCIFVEGLRDGVCYLYLIYLLTQGFDVGSFIFFIGLVRGFGSWFTQLSDALAKLSRDQLIVQDYRHFLDEAVKPNTFFGSGSLEDVPVSIRFDHVSFRYHEDERWILDDVSFSVKAGERLALVGLNGAGKTTLVKLACGLYTPTKGMIYLNDKPMSDYSQEAIFEKTAALFQDSFLLALTIEENVALQTRETMDHDRVMNCLDRAGLAPVIARLPQKEKTYLFKDIQKDGVQLSGGQRQSLLLARALYKNPRFLILDEPTAALDALAENEMYEKYASLTRDCTTIFISHRLASTRFCEEIFYLENGKIIESGSHDELMAKQGAYAHLFEVQSHYYEEGETDETAML</sequence>
<dbReference type="InterPro" id="IPR039421">
    <property type="entry name" value="Type_1_exporter"/>
</dbReference>
<dbReference type="Pfam" id="PF00005">
    <property type="entry name" value="ABC_tran"/>
    <property type="match status" value="1"/>
</dbReference>
<evidence type="ECO:0000313" key="9">
    <source>
        <dbReference type="EMBL" id="HIU12506.1"/>
    </source>
</evidence>
<evidence type="ECO:0000256" key="7">
    <source>
        <dbReference type="SAM" id="Phobius"/>
    </source>
</evidence>
<dbReference type="InterPro" id="IPR036640">
    <property type="entry name" value="ABC1_TM_sf"/>
</dbReference>
<feature type="transmembrane region" description="Helical" evidence="7">
    <location>
        <begin position="26"/>
        <end position="47"/>
    </location>
</feature>
<keyword evidence="4 9" id="KW-0067">ATP-binding</keyword>
<dbReference type="Gene3D" id="3.40.50.300">
    <property type="entry name" value="P-loop containing nucleotide triphosphate hydrolases"/>
    <property type="match status" value="1"/>
</dbReference>
<dbReference type="InterPro" id="IPR027417">
    <property type="entry name" value="P-loop_NTPase"/>
</dbReference>
<keyword evidence="5 7" id="KW-1133">Transmembrane helix</keyword>
<reference evidence="9" key="1">
    <citation type="submission" date="2020-10" db="EMBL/GenBank/DDBJ databases">
        <authorList>
            <person name="Gilroy R."/>
        </authorList>
    </citation>
    <scope>NUCLEOTIDE SEQUENCE</scope>
    <source>
        <strain evidence="9">CHK195-11698</strain>
    </source>
</reference>
<dbReference type="PROSITE" id="PS50893">
    <property type="entry name" value="ABC_TRANSPORTER_2"/>
    <property type="match status" value="1"/>
</dbReference>
<keyword evidence="6 7" id="KW-0472">Membrane</keyword>
<feature type="transmembrane region" description="Helical" evidence="7">
    <location>
        <begin position="272"/>
        <end position="295"/>
    </location>
</feature>
<reference evidence="9" key="2">
    <citation type="journal article" date="2021" name="PeerJ">
        <title>Extensive microbial diversity within the chicken gut microbiome revealed by metagenomics and culture.</title>
        <authorList>
            <person name="Gilroy R."/>
            <person name="Ravi A."/>
            <person name="Getino M."/>
            <person name="Pursley I."/>
            <person name="Horton D.L."/>
            <person name="Alikhan N.F."/>
            <person name="Baker D."/>
            <person name="Gharbi K."/>
            <person name="Hall N."/>
            <person name="Watson M."/>
            <person name="Adriaenssens E.M."/>
            <person name="Foster-Nyarko E."/>
            <person name="Jarju S."/>
            <person name="Secka A."/>
            <person name="Antonio M."/>
            <person name="Oren A."/>
            <person name="Chaudhuri R.R."/>
            <person name="La Ragione R."/>
            <person name="Hildebrand F."/>
            <person name="Pallen M.J."/>
        </authorList>
    </citation>
    <scope>NUCLEOTIDE SEQUENCE</scope>
    <source>
        <strain evidence="9">CHK195-11698</strain>
    </source>
</reference>
<dbReference type="GO" id="GO:0005886">
    <property type="term" value="C:plasma membrane"/>
    <property type="evidence" value="ECO:0007669"/>
    <property type="project" value="UniProtKB-SubCell"/>
</dbReference>
<dbReference type="AlphaFoldDB" id="A0A9D1KZY6"/>
<evidence type="ECO:0000256" key="6">
    <source>
        <dbReference type="ARBA" id="ARBA00023136"/>
    </source>
</evidence>
<dbReference type="Gene3D" id="1.20.1560.10">
    <property type="entry name" value="ABC transporter type 1, transmembrane domain"/>
    <property type="match status" value="1"/>
</dbReference>
<dbReference type="EMBL" id="DVMJ01000002">
    <property type="protein sequence ID" value="HIU12506.1"/>
    <property type="molecule type" value="Genomic_DNA"/>
</dbReference>
<keyword evidence="3" id="KW-0547">Nucleotide-binding</keyword>
<dbReference type="PANTHER" id="PTHR24221:SF646">
    <property type="entry name" value="HAEMOLYSIN SECRETION ATP-BINDING PROTEIN"/>
    <property type="match status" value="1"/>
</dbReference>
<dbReference type="GO" id="GO:0016887">
    <property type="term" value="F:ATP hydrolysis activity"/>
    <property type="evidence" value="ECO:0007669"/>
    <property type="project" value="InterPro"/>
</dbReference>
<dbReference type="InterPro" id="IPR003439">
    <property type="entry name" value="ABC_transporter-like_ATP-bd"/>
</dbReference>
<name>A0A9D1KZY6_9FIRM</name>
<dbReference type="SUPFAM" id="SSF52540">
    <property type="entry name" value="P-loop containing nucleoside triphosphate hydrolases"/>
    <property type="match status" value="1"/>
</dbReference>
<evidence type="ECO:0000256" key="5">
    <source>
        <dbReference type="ARBA" id="ARBA00022989"/>
    </source>
</evidence>
<evidence type="ECO:0000256" key="1">
    <source>
        <dbReference type="ARBA" id="ARBA00004651"/>
    </source>
</evidence>
<comment type="caution">
    <text evidence="9">The sequence shown here is derived from an EMBL/GenBank/DDBJ whole genome shotgun (WGS) entry which is preliminary data.</text>
</comment>
<evidence type="ECO:0000256" key="3">
    <source>
        <dbReference type="ARBA" id="ARBA00022741"/>
    </source>
</evidence>
<proteinExistence type="predicted"/>
<feature type="transmembrane region" description="Helical" evidence="7">
    <location>
        <begin position="156"/>
        <end position="180"/>
    </location>
</feature>
<dbReference type="PANTHER" id="PTHR24221">
    <property type="entry name" value="ATP-BINDING CASSETTE SUB-FAMILY B"/>
    <property type="match status" value="1"/>
</dbReference>
<feature type="domain" description="ABC transporter" evidence="8">
    <location>
        <begin position="348"/>
        <end position="588"/>
    </location>
</feature>
<dbReference type="SMART" id="SM00382">
    <property type="entry name" value="AAA"/>
    <property type="match status" value="1"/>
</dbReference>